<evidence type="ECO:0000256" key="4">
    <source>
        <dbReference type="ARBA" id="ARBA00023155"/>
    </source>
</evidence>
<evidence type="ECO:0000256" key="2">
    <source>
        <dbReference type="ARBA" id="ARBA00022473"/>
    </source>
</evidence>
<evidence type="ECO:0000313" key="7">
    <source>
        <dbReference type="Proteomes" id="UP001153292"/>
    </source>
</evidence>
<keyword evidence="4" id="KW-0371">Homeobox</keyword>
<dbReference type="EMBL" id="OU963906">
    <property type="protein sequence ID" value="CAH0399135.1"/>
    <property type="molecule type" value="Genomic_DNA"/>
</dbReference>
<accession>A0ABN8AX15</accession>
<dbReference type="InterPro" id="IPR001827">
    <property type="entry name" value="Homeobox_Antennapedia_CS"/>
</dbReference>
<comment type="subcellular location">
    <subcellularLocation>
        <location evidence="1">Nucleus</location>
    </subcellularLocation>
</comment>
<evidence type="ECO:0000313" key="6">
    <source>
        <dbReference type="EMBL" id="CAH0399135.1"/>
    </source>
</evidence>
<keyword evidence="2" id="KW-0217">Developmental protein</keyword>
<keyword evidence="7" id="KW-1185">Reference proteome</keyword>
<evidence type="ECO:0000256" key="3">
    <source>
        <dbReference type="ARBA" id="ARBA00023125"/>
    </source>
</evidence>
<proteinExistence type="predicted"/>
<protein>
    <recommendedName>
        <fullName evidence="8">Homeobox domain-containing protein</fullName>
    </recommendedName>
</protein>
<keyword evidence="5" id="KW-0539">Nucleus</keyword>
<sequence>MQEICNTAALPLDSNPLVRKIKCEEFPAVRGKQVARVGMGVRDEMEEEFAVKTRNTPPMGPAPGTEHPRMEHGNGFWLAAVTAAGAPHPMLETCTETGFINSQPSMAEFMTALPQLGAGELSPQHTPPGYAPDLPSPGGGLNVPEYPWMKEKKTTRKSSQQAVADQKQPFPKNTKFLFISAPNCRVNNYSGIIIVPFNDGNKWPFNHCVLVHGPRVSLMNIKLRRNILNCMARRRFVSVTVVAVGVVRLRATDPPTARVTERNTRHAL</sequence>
<keyword evidence="3" id="KW-0238">DNA-binding</keyword>
<evidence type="ECO:0008006" key="8">
    <source>
        <dbReference type="Google" id="ProtNLM"/>
    </source>
</evidence>
<reference evidence="6" key="1">
    <citation type="submission" date="2021-12" db="EMBL/GenBank/DDBJ databases">
        <authorList>
            <person name="King R."/>
        </authorList>
    </citation>
    <scope>NUCLEOTIDE SEQUENCE</scope>
</reference>
<evidence type="ECO:0000256" key="1">
    <source>
        <dbReference type="ARBA" id="ARBA00004123"/>
    </source>
</evidence>
<organism evidence="6 7">
    <name type="scientific">Chilo suppressalis</name>
    <name type="common">Asiatic rice borer moth</name>
    <dbReference type="NCBI Taxonomy" id="168631"/>
    <lineage>
        <taxon>Eukaryota</taxon>
        <taxon>Metazoa</taxon>
        <taxon>Ecdysozoa</taxon>
        <taxon>Arthropoda</taxon>
        <taxon>Hexapoda</taxon>
        <taxon>Insecta</taxon>
        <taxon>Pterygota</taxon>
        <taxon>Neoptera</taxon>
        <taxon>Endopterygota</taxon>
        <taxon>Lepidoptera</taxon>
        <taxon>Glossata</taxon>
        <taxon>Ditrysia</taxon>
        <taxon>Pyraloidea</taxon>
        <taxon>Crambidae</taxon>
        <taxon>Crambinae</taxon>
        <taxon>Chilo</taxon>
    </lineage>
</organism>
<dbReference type="PROSITE" id="PS00032">
    <property type="entry name" value="ANTENNAPEDIA"/>
    <property type="match status" value="1"/>
</dbReference>
<gene>
    <name evidence="6" type="ORF">CHILSU_LOCUS2266</name>
</gene>
<evidence type="ECO:0000256" key="5">
    <source>
        <dbReference type="ARBA" id="ARBA00023242"/>
    </source>
</evidence>
<name>A0ABN8AX15_CHISP</name>
<dbReference type="Proteomes" id="UP001153292">
    <property type="component" value="Chromosome 13"/>
</dbReference>